<dbReference type="GO" id="GO:0000287">
    <property type="term" value="F:magnesium ion binding"/>
    <property type="evidence" value="ECO:0007669"/>
    <property type="project" value="InterPro"/>
</dbReference>
<evidence type="ECO:0000313" key="5">
    <source>
        <dbReference type="Proteomes" id="UP000028007"/>
    </source>
</evidence>
<accession>A0A081PF64</accession>
<dbReference type="GO" id="GO:0008897">
    <property type="term" value="F:holo-[acyl-carrier-protein] synthase activity"/>
    <property type="evidence" value="ECO:0007669"/>
    <property type="project" value="InterPro"/>
</dbReference>
<reference evidence="4 5" key="1">
    <citation type="journal article" date="1992" name="Int. J. Syst. Bacteriol.">
        <title>Sphingobacterium antarcticus sp. nov. a Psychrotrophic Bacterium from the Soils of Schirmacher Oasis, Antarctica.</title>
        <authorList>
            <person name="Shivaji S."/>
            <person name="Ray M.K."/>
            <person name="Rao N.S."/>
            <person name="Saiserr L."/>
            <person name="Jagannadham M.V."/>
            <person name="Kumar G.S."/>
            <person name="Reddy G."/>
            <person name="Bhargava P.M."/>
        </authorList>
    </citation>
    <scope>NUCLEOTIDE SEQUENCE [LARGE SCALE GENOMIC DNA]</scope>
    <source>
        <strain evidence="4 5">4BY</strain>
    </source>
</reference>
<dbReference type="PANTHER" id="PTHR12215">
    <property type="entry name" value="PHOSPHOPANTETHEINE TRANSFERASE"/>
    <property type="match status" value="1"/>
</dbReference>
<name>A0A081PF64_9SPHI</name>
<gene>
    <name evidence="4" type="ORF">N180_07260</name>
</gene>
<comment type="caution">
    <text evidence="4">The sequence shown here is derived from an EMBL/GenBank/DDBJ whole genome shotgun (WGS) entry which is preliminary data.</text>
</comment>
<organism evidence="4 5">
    <name type="scientific">Pedobacter antarcticus 4BY</name>
    <dbReference type="NCBI Taxonomy" id="1358423"/>
    <lineage>
        <taxon>Bacteria</taxon>
        <taxon>Pseudomonadati</taxon>
        <taxon>Bacteroidota</taxon>
        <taxon>Sphingobacteriia</taxon>
        <taxon>Sphingobacteriales</taxon>
        <taxon>Sphingobacteriaceae</taxon>
        <taxon>Pedobacter</taxon>
    </lineage>
</organism>
<sequence length="211" mass="24333">MPVIYKHEIDEQTTLAVWKIEEQEQELISGLQLKQHELDFIASLNKGKRLLHWLSTRLLLRTLLNTSAYIDVRMDDHGKPFLSDSSFHISLSHSYDYAAVMIGRTRSVGVDIEMIKPKIQSIKQKFLSLTELGELNLETNSLYISWCAKEAIYKWYGKKGLEFRKHIRLLPFIPSDQGELQAIVTLPEGPKILKVSYFKTQDGYMTGYIVA</sequence>
<dbReference type="OrthoDB" id="1190494at2"/>
<keyword evidence="5" id="KW-1185">Reference proteome</keyword>
<dbReference type="InterPro" id="IPR050559">
    <property type="entry name" value="P-Pant_transferase_sf"/>
</dbReference>
<proteinExistence type="inferred from homology"/>
<keyword evidence="2 4" id="KW-0808">Transferase</keyword>
<dbReference type="AlphaFoldDB" id="A0A081PF64"/>
<dbReference type="GO" id="GO:0019878">
    <property type="term" value="P:lysine biosynthetic process via aminoadipic acid"/>
    <property type="evidence" value="ECO:0007669"/>
    <property type="project" value="TreeGrafter"/>
</dbReference>
<dbReference type="EMBL" id="JNFF01000074">
    <property type="protein sequence ID" value="KEQ29337.1"/>
    <property type="molecule type" value="Genomic_DNA"/>
</dbReference>
<evidence type="ECO:0000256" key="1">
    <source>
        <dbReference type="ARBA" id="ARBA00010990"/>
    </source>
</evidence>
<protein>
    <submittedName>
        <fullName evidence="4">4'-phosphopantetheinyl transferase</fullName>
    </submittedName>
</protein>
<evidence type="ECO:0000313" key="4">
    <source>
        <dbReference type="EMBL" id="KEQ29337.1"/>
    </source>
</evidence>
<dbReference type="PANTHER" id="PTHR12215:SF10">
    <property type="entry name" value="L-AMINOADIPATE-SEMIALDEHYDE DEHYDROGENASE-PHOSPHOPANTETHEINYL TRANSFERASE"/>
    <property type="match status" value="1"/>
</dbReference>
<dbReference type="eggNOG" id="COG2091">
    <property type="taxonomic scope" value="Bacteria"/>
</dbReference>
<dbReference type="RefSeq" id="WP_037442330.1">
    <property type="nucleotide sequence ID" value="NZ_JNFF01000074.1"/>
</dbReference>
<dbReference type="GO" id="GO:0005829">
    <property type="term" value="C:cytosol"/>
    <property type="evidence" value="ECO:0007669"/>
    <property type="project" value="TreeGrafter"/>
</dbReference>
<evidence type="ECO:0000256" key="2">
    <source>
        <dbReference type="ARBA" id="ARBA00022679"/>
    </source>
</evidence>
<dbReference type="SUPFAM" id="SSF56214">
    <property type="entry name" value="4'-phosphopantetheinyl transferase"/>
    <property type="match status" value="2"/>
</dbReference>
<dbReference type="Proteomes" id="UP000028007">
    <property type="component" value="Unassembled WGS sequence"/>
</dbReference>
<dbReference type="Pfam" id="PF01648">
    <property type="entry name" value="ACPS"/>
    <property type="match status" value="1"/>
</dbReference>
<feature type="domain" description="4'-phosphopantetheinyl transferase" evidence="3">
    <location>
        <begin position="107"/>
        <end position="191"/>
    </location>
</feature>
<evidence type="ECO:0000259" key="3">
    <source>
        <dbReference type="Pfam" id="PF01648"/>
    </source>
</evidence>
<dbReference type="InterPro" id="IPR008278">
    <property type="entry name" value="4-PPantetheinyl_Trfase_dom"/>
</dbReference>
<dbReference type="Gene3D" id="3.90.470.20">
    <property type="entry name" value="4'-phosphopantetheinyl transferase domain"/>
    <property type="match status" value="1"/>
</dbReference>
<dbReference type="InterPro" id="IPR037143">
    <property type="entry name" value="4-PPantetheinyl_Trfase_dom_sf"/>
</dbReference>
<comment type="similarity">
    <text evidence="1">Belongs to the P-Pant transferase superfamily. Gsp/Sfp/HetI/AcpT family.</text>
</comment>